<comment type="caution">
    <text evidence="1">The sequence shown here is derived from an EMBL/GenBank/DDBJ whole genome shotgun (WGS) entry which is preliminary data.</text>
</comment>
<evidence type="ECO:0000313" key="2">
    <source>
        <dbReference type="Proteomes" id="UP000324298"/>
    </source>
</evidence>
<protein>
    <recommendedName>
        <fullName evidence="3">HNH endonuclease</fullName>
    </recommendedName>
</protein>
<evidence type="ECO:0008006" key="3">
    <source>
        <dbReference type="Google" id="ProtNLM"/>
    </source>
</evidence>
<dbReference type="OrthoDB" id="581550at2"/>
<proteinExistence type="predicted"/>
<keyword evidence="2" id="KW-1185">Reference proteome</keyword>
<name>A0A5A9XM74_9BACT</name>
<organism evidence="1 2">
    <name type="scientific">Oryzomonas rubra</name>
    <dbReference type="NCBI Taxonomy" id="2509454"/>
    <lineage>
        <taxon>Bacteria</taxon>
        <taxon>Pseudomonadati</taxon>
        <taxon>Thermodesulfobacteriota</taxon>
        <taxon>Desulfuromonadia</taxon>
        <taxon>Geobacterales</taxon>
        <taxon>Geobacteraceae</taxon>
        <taxon>Oryzomonas</taxon>
    </lineage>
</organism>
<dbReference type="AlphaFoldDB" id="A0A5A9XM74"/>
<dbReference type="EMBL" id="SRSD01000002">
    <property type="protein sequence ID" value="KAA0894252.1"/>
    <property type="molecule type" value="Genomic_DNA"/>
</dbReference>
<accession>A0A5A9XM74</accession>
<evidence type="ECO:0000313" key="1">
    <source>
        <dbReference type="EMBL" id="KAA0894252.1"/>
    </source>
</evidence>
<dbReference type="RefSeq" id="WP_149306409.1">
    <property type="nucleotide sequence ID" value="NZ_SRSD01000002.1"/>
</dbReference>
<sequence length="177" mass="21304">MPYSDKDRQRKAQREFLQNKKKLNPIWHRELKKRQRQKRDNIHDIVNQIKRTLGCLLCDENDPKKLQFHHVVPEFKIATVAQLICNRSKLITVLKEIDKCVCVCTACHVLLQKNLEYVKNTMRNEKWFRDWGLHEALTWSLYHPQHRIKKGNFIEVLMAVVRNSQFQDMKKFKKIPS</sequence>
<gene>
    <name evidence="1" type="ORF">ET418_04675</name>
</gene>
<reference evidence="1 2" key="1">
    <citation type="submission" date="2019-04" db="EMBL/GenBank/DDBJ databases">
        <title>Geobacter ruber sp. nov., ferric-reducing bacteria isolated from paddy soil.</title>
        <authorList>
            <person name="Xu Z."/>
            <person name="Masuda Y."/>
            <person name="Itoh H."/>
            <person name="Senoo K."/>
        </authorList>
    </citation>
    <scope>NUCLEOTIDE SEQUENCE [LARGE SCALE GENOMIC DNA]</scope>
    <source>
        <strain evidence="1 2">Red88</strain>
    </source>
</reference>
<dbReference type="Proteomes" id="UP000324298">
    <property type="component" value="Unassembled WGS sequence"/>
</dbReference>